<dbReference type="Pfam" id="PF08722">
    <property type="entry name" value="Tn7_TnsA-like_N"/>
    <property type="match status" value="1"/>
</dbReference>
<proteinExistence type="predicted"/>
<keyword evidence="2" id="KW-0255">Endonuclease</keyword>
<evidence type="ECO:0000259" key="1">
    <source>
        <dbReference type="Pfam" id="PF08722"/>
    </source>
</evidence>
<organism evidence="2 3">
    <name type="scientific">Lysinibacillus zambalensis</name>
    <dbReference type="NCBI Taxonomy" id="3160866"/>
    <lineage>
        <taxon>Bacteria</taxon>
        <taxon>Bacillati</taxon>
        <taxon>Bacillota</taxon>
        <taxon>Bacilli</taxon>
        <taxon>Bacillales</taxon>
        <taxon>Bacillaceae</taxon>
        <taxon>Lysinibacillus</taxon>
    </lineage>
</organism>
<dbReference type="InterPro" id="IPR014833">
    <property type="entry name" value="TnsA_N"/>
</dbReference>
<dbReference type="RefSeq" id="WP_349657970.1">
    <property type="nucleotide sequence ID" value="NZ_JBEGDG010000001.1"/>
</dbReference>
<reference evidence="2 3" key="1">
    <citation type="submission" date="2024-06" db="EMBL/GenBank/DDBJ databases">
        <title>Lysinibacillus zambalefons sp. nov., a Novel Firmicute Isolated from the Poon Bato Zambales Hyperalkaline Spring.</title>
        <authorList>
            <person name="Aja J.A."/>
            <person name="Lazaro J.E.H."/>
            <person name="Llorin L.D."/>
            <person name="Lim K.R."/>
            <person name="Teodosio J."/>
            <person name="Dalisay D.S."/>
        </authorList>
    </citation>
    <scope>NUCLEOTIDE SEQUENCE [LARGE SCALE GENOMIC DNA]</scope>
    <source>
        <strain evidence="2 3">M3</strain>
    </source>
</reference>
<feature type="domain" description="TnsA endonuclease N-terminal" evidence="1">
    <location>
        <begin position="46"/>
        <end position="122"/>
    </location>
</feature>
<keyword evidence="2" id="KW-0540">Nuclease</keyword>
<sequence>MYKPLITSASKRYGNNRWEAFSNKLKRNVYLFSDLEYHHWLQIETDPNIIDFCEQAIKMEIIEDNKTQFSIIDMWVRYKNGNQFFIEIKYSKDLMKDSVKKQINVQQLWCKANQASHLIKTENEIGLSPIKLSNLKLLIRQVKNTLEARQENIDIVKKHIFEQPKSIQQIALETDIETSELINIVCNLVYNGFIKCDLDTKHLGKNTEVWKTCDDT</sequence>
<protein>
    <submittedName>
        <fullName evidence="2">TnsA endonuclease N-terminal domain-containing protein</fullName>
    </submittedName>
</protein>
<dbReference type="SUPFAM" id="SSF52980">
    <property type="entry name" value="Restriction endonuclease-like"/>
    <property type="match status" value="1"/>
</dbReference>
<comment type="caution">
    <text evidence="2">The sequence shown here is derived from an EMBL/GenBank/DDBJ whole genome shotgun (WGS) entry which is preliminary data.</text>
</comment>
<accession>A0ABV1MKZ6</accession>
<name>A0ABV1MKZ6_9BACI</name>
<dbReference type="EMBL" id="JBEGDG010000001">
    <property type="protein sequence ID" value="MEQ6353185.1"/>
    <property type="molecule type" value="Genomic_DNA"/>
</dbReference>
<evidence type="ECO:0000313" key="3">
    <source>
        <dbReference type="Proteomes" id="UP001478862"/>
    </source>
</evidence>
<dbReference type="GO" id="GO:0004519">
    <property type="term" value="F:endonuclease activity"/>
    <property type="evidence" value="ECO:0007669"/>
    <property type="project" value="UniProtKB-KW"/>
</dbReference>
<dbReference type="Gene3D" id="3.40.1350.10">
    <property type="match status" value="1"/>
</dbReference>
<dbReference type="InterPro" id="IPR011856">
    <property type="entry name" value="tRNA_endonuc-like_dom_sf"/>
</dbReference>
<evidence type="ECO:0000313" key="2">
    <source>
        <dbReference type="EMBL" id="MEQ6353185.1"/>
    </source>
</evidence>
<dbReference type="InterPro" id="IPR011335">
    <property type="entry name" value="Restrct_endonuc-II-like"/>
</dbReference>
<gene>
    <name evidence="2" type="ORF">ABNX05_00985</name>
</gene>
<keyword evidence="3" id="KW-1185">Reference proteome</keyword>
<keyword evidence="2" id="KW-0378">Hydrolase</keyword>
<dbReference type="Proteomes" id="UP001478862">
    <property type="component" value="Unassembled WGS sequence"/>
</dbReference>